<organism evidence="1">
    <name type="scientific">Steinernema carpocapsae</name>
    <name type="common">Entomopathogenic nematode</name>
    <dbReference type="NCBI Taxonomy" id="34508"/>
    <lineage>
        <taxon>Eukaryota</taxon>
        <taxon>Metazoa</taxon>
        <taxon>Ecdysozoa</taxon>
        <taxon>Nematoda</taxon>
        <taxon>Chromadorea</taxon>
        <taxon>Rhabditida</taxon>
        <taxon>Tylenchina</taxon>
        <taxon>Panagrolaimomorpha</taxon>
        <taxon>Strongyloidoidea</taxon>
        <taxon>Steinernematidae</taxon>
        <taxon>Steinernema</taxon>
    </lineage>
</organism>
<dbReference type="EMBL" id="AZBU02000004">
    <property type="protein sequence ID" value="TKR81386.1"/>
    <property type="molecule type" value="Genomic_DNA"/>
</dbReference>
<reference evidence="1" key="1">
    <citation type="submission" date="2013-11" db="EMBL/GenBank/DDBJ databases">
        <authorList>
            <person name="Sternberg P."/>
            <person name="Dillman A."/>
            <person name="Macchietto M."/>
        </authorList>
    </citation>
    <scope>NUCLEOTIDE SEQUENCE</scope>
    <source>
        <strain evidence="1">ALL</strain>
    </source>
</reference>
<name>A0A4U5NFC6_STECR</name>
<accession>A0A4U5NFC6</accession>
<evidence type="ECO:0000313" key="1">
    <source>
        <dbReference type="EMBL" id="TKR81386.1"/>
    </source>
</evidence>
<comment type="caution">
    <text evidence="1">The sequence shown here is derived from an EMBL/GenBank/DDBJ whole genome shotgun (WGS) entry which is preliminary data.</text>
</comment>
<proteinExistence type="predicted"/>
<dbReference type="AlphaFoldDB" id="A0A4U5NFC6"/>
<reference evidence="1" key="3">
    <citation type="journal article" date="2019" name="G3 (Bethesda)">
        <title>Hybrid Assembly of the Genome of the Entomopathogenic Nematode Steinernema carpocapsae Identifies the X-Chromosome.</title>
        <authorList>
            <person name="Serra L."/>
            <person name="Macchietto M."/>
            <person name="Macias-Munoz A."/>
            <person name="McGill C.J."/>
            <person name="Rodriguez I.M."/>
            <person name="Rodriguez B."/>
            <person name="Murad R."/>
            <person name="Mortazavi A."/>
        </authorList>
    </citation>
    <scope>NUCLEOTIDE SEQUENCE</scope>
    <source>
        <strain evidence="1">ALL</strain>
    </source>
</reference>
<reference evidence="1" key="2">
    <citation type="journal article" date="2015" name="Genome Biol.">
        <title>Comparative genomics of Steinernema reveals deeply conserved gene regulatory networks.</title>
        <authorList>
            <person name="Dillman A.R."/>
            <person name="Macchietto M."/>
            <person name="Porter C.F."/>
            <person name="Rogers A."/>
            <person name="Williams B."/>
            <person name="Antoshechkin I."/>
            <person name="Lee M.M."/>
            <person name="Goodwin Z."/>
            <person name="Lu X."/>
            <person name="Lewis E.E."/>
            <person name="Goodrich-Blair H."/>
            <person name="Stock S.P."/>
            <person name="Adams B.J."/>
            <person name="Sternberg P.W."/>
            <person name="Mortazavi A."/>
        </authorList>
    </citation>
    <scope>NUCLEOTIDE SEQUENCE [LARGE SCALE GENOMIC DNA]</scope>
    <source>
        <strain evidence="1">ALL</strain>
    </source>
</reference>
<protein>
    <submittedName>
        <fullName evidence="1">Uncharacterized protein</fullName>
    </submittedName>
</protein>
<gene>
    <name evidence="1" type="ORF">L596_015262</name>
</gene>
<sequence>MRTKPPFLSTRQQVTVCERRQCVRPPKSAQPPFCCPQALFGLVTQVVNVSTDVSAVNGATTDLEKSRFGKSDSAPVSADM</sequence>